<protein>
    <submittedName>
        <fullName evidence="1">PcfK-like protein</fullName>
    </submittedName>
</protein>
<gene>
    <name evidence="1" type="ORF">SAMN05421767_10433</name>
</gene>
<dbReference type="OrthoDB" id="2237115at2"/>
<reference evidence="1 2" key="1">
    <citation type="submission" date="2016-10" db="EMBL/GenBank/DDBJ databases">
        <authorList>
            <person name="de Groot N.N."/>
        </authorList>
    </citation>
    <scope>NUCLEOTIDE SEQUENCE [LARGE SCALE GENOMIC DNA]</scope>
    <source>
        <strain evidence="1 2">DSM 15827</strain>
    </source>
</reference>
<evidence type="ECO:0000313" key="1">
    <source>
        <dbReference type="EMBL" id="SEQ68637.1"/>
    </source>
</evidence>
<proteinExistence type="predicted"/>
<sequence length="135" mass="15588">MSTEDTKRLALDKLLLEIKDNKNKSINVIHNWLCEQSDNDLFQNILKKDKTIIDAFKYCTEKARKLAVSNCAMVEDTTVYQWIVDYYADDTIVIKQNKKTSVHSHSQITPTKPITFSSNNEESKGKEQLSLLDFL</sequence>
<accession>A0A1H9I257</accession>
<dbReference type="RefSeq" id="WP_089745957.1">
    <property type="nucleotide sequence ID" value="NZ_FOGF01000004.1"/>
</dbReference>
<dbReference type="Pfam" id="PF14058">
    <property type="entry name" value="PcfK"/>
    <property type="match status" value="1"/>
</dbReference>
<dbReference type="InterPro" id="IPR025624">
    <property type="entry name" value="PcfK"/>
</dbReference>
<name>A0A1H9I257_9LACT</name>
<keyword evidence="2" id="KW-1185">Reference proteome</keyword>
<dbReference type="Proteomes" id="UP000198556">
    <property type="component" value="Unassembled WGS sequence"/>
</dbReference>
<organism evidence="1 2">
    <name type="scientific">Granulicatella balaenopterae</name>
    <dbReference type="NCBI Taxonomy" id="137733"/>
    <lineage>
        <taxon>Bacteria</taxon>
        <taxon>Bacillati</taxon>
        <taxon>Bacillota</taxon>
        <taxon>Bacilli</taxon>
        <taxon>Lactobacillales</taxon>
        <taxon>Carnobacteriaceae</taxon>
        <taxon>Granulicatella</taxon>
    </lineage>
</organism>
<dbReference type="EMBL" id="FOGF01000004">
    <property type="protein sequence ID" value="SEQ68637.1"/>
    <property type="molecule type" value="Genomic_DNA"/>
</dbReference>
<dbReference type="AlphaFoldDB" id="A0A1H9I257"/>
<evidence type="ECO:0000313" key="2">
    <source>
        <dbReference type="Proteomes" id="UP000198556"/>
    </source>
</evidence>